<evidence type="ECO:0008006" key="3">
    <source>
        <dbReference type="Google" id="ProtNLM"/>
    </source>
</evidence>
<dbReference type="PANTHER" id="PTHR47526">
    <property type="entry name" value="ATP-DEPENDENT DNA HELICASE"/>
    <property type="match status" value="1"/>
</dbReference>
<reference evidence="1" key="1">
    <citation type="submission" date="2021-03" db="EMBL/GenBank/DDBJ databases">
        <authorList>
            <person name="Bekaert M."/>
        </authorList>
    </citation>
    <scope>NUCLEOTIDE SEQUENCE</scope>
</reference>
<gene>
    <name evidence="1" type="ORF">MEDL_34885</name>
</gene>
<organism evidence="1 2">
    <name type="scientific">Mytilus edulis</name>
    <name type="common">Blue mussel</name>
    <dbReference type="NCBI Taxonomy" id="6550"/>
    <lineage>
        <taxon>Eukaryota</taxon>
        <taxon>Metazoa</taxon>
        <taxon>Spiralia</taxon>
        <taxon>Lophotrochozoa</taxon>
        <taxon>Mollusca</taxon>
        <taxon>Bivalvia</taxon>
        <taxon>Autobranchia</taxon>
        <taxon>Pteriomorphia</taxon>
        <taxon>Mytilida</taxon>
        <taxon>Mytiloidea</taxon>
        <taxon>Mytilidae</taxon>
        <taxon>Mytilinae</taxon>
        <taxon>Mytilus</taxon>
    </lineage>
</organism>
<name>A0A8S3SXI7_MYTED</name>
<dbReference type="AlphaFoldDB" id="A0A8S3SXI7"/>
<evidence type="ECO:0000313" key="2">
    <source>
        <dbReference type="Proteomes" id="UP000683360"/>
    </source>
</evidence>
<protein>
    <recommendedName>
        <fullName evidence="3">SWIM-type domain-containing protein</fullName>
    </recommendedName>
</protein>
<evidence type="ECO:0000313" key="1">
    <source>
        <dbReference type="EMBL" id="CAG2221477.1"/>
    </source>
</evidence>
<keyword evidence="2" id="KW-1185">Reference proteome</keyword>
<sequence>MDDNELVGDVEQELKFDGPLPVLDNPDHFPWVLTEDDIPGASLQGKLPHLLKVPELQFWLRCRGISVAGLNKSQLVSTVQNILPVQTKSTPLHDPDYPYYTDKKIQQLTTSKLTDKIIEKFPTLKPPVFPVNDWKQLENVTDEINVFISLFTSSELYKYFEVMAKNRGTDLSFRTLSRGAKIFHAGFVKDIVISLQNVAPTTSLVSHGLYIKAFVYASMRKETHEVRIQIKKYDPQNQNKVKITFAVCLCKAGLSGTCGHVSAVLHQLIEWSQRYKQKDNSLRCEKKINIDDNTPCTSKQNTWKPPKKKSLLPKTCIADYTFHKNLSVWEKQPTKRRQKRDYKTFNSDPSLTEDKITSRVQNAIDKLQLSDRVCRVQTILQLKYAKKE</sequence>
<accession>A0A8S3SXI7</accession>
<dbReference type="EMBL" id="CAJPWZ010001681">
    <property type="protein sequence ID" value="CAG2221477.1"/>
    <property type="molecule type" value="Genomic_DNA"/>
</dbReference>
<proteinExistence type="predicted"/>
<dbReference type="OrthoDB" id="6773951at2759"/>
<dbReference type="PANTHER" id="PTHR47526:SF3">
    <property type="entry name" value="PHD-TYPE DOMAIN-CONTAINING PROTEIN"/>
    <property type="match status" value="1"/>
</dbReference>
<comment type="caution">
    <text evidence="1">The sequence shown here is derived from an EMBL/GenBank/DDBJ whole genome shotgun (WGS) entry which is preliminary data.</text>
</comment>
<dbReference type="Proteomes" id="UP000683360">
    <property type="component" value="Unassembled WGS sequence"/>
</dbReference>